<keyword evidence="3" id="KW-0326">Glycosidase</keyword>
<dbReference type="InterPro" id="IPR011840">
    <property type="entry name" value="PulA_typeI"/>
</dbReference>
<dbReference type="SUPFAM" id="SSF81296">
    <property type="entry name" value="E set domains"/>
    <property type="match status" value="1"/>
</dbReference>
<dbReference type="KEGG" id="blen:NCTC4824_03155"/>
<dbReference type="Pfam" id="PF00128">
    <property type="entry name" value="Alpha-amylase"/>
    <property type="match status" value="1"/>
</dbReference>
<sequence length="699" mass="80837">MKTRAAWIDDVYVLTVIMEDISLLLHKEESPIIYWKYKNKHFPTKVEKIIDASTARLIFFEELPMGENLVLKWGEEEIPVYPGSIVRTNWFDKNYSALNTELGALYTKTSTTFSIWAPTATAIKLYLNSIGFLLNRQKNGVWKLKIDGDWHGYSYDYEIIVNGEIKRVNDPYAKAMLANSKKGVVVDFAKTEKIHSNRPKLQQLQDAIIYELHVRDATIQKESGVLNKGKYLGLTEKSTTTSNGFSTALSYIKELGITHVQLLPINDFARVNELNPINEYNWGYDPLYFQVPEGSYASSPKDPISRIMDSKKMIQSFHEEGISVILDVVYNHVFVMEESPFEILVPGYYFRYHADESLSNGTGVGNDLATEREMVRKFIIDTIDFWLNEYNVDGFRFDLMGAMDIETMKQIQERCAKEDVPIMLLGEGWELNTALAADKKATSFQSHQLMGIRFFNDRFRDSLKGNLFDHHDTGYANGNGRFNERMPHLVTGSAIEEYGEPYVSELDQTVNYVECHDNHTLWDRLLITNEQFSDAERKKMHQIATGITLLSQGIPFIHAGQEWFRSKLGDENSYISGDKINQLDWKKREQENENIEFIKTLIALRKKYDVFRLPSKEEVRRRFHILDTPVPVFGFALFGNEEDFSIYINPTKEHYELQLPSSGSWIISVTNDFQREQKEIKGEFTFIGPYELFVLKKSR</sequence>
<dbReference type="PANTHER" id="PTHR43002">
    <property type="entry name" value="GLYCOGEN DEBRANCHING ENZYME"/>
    <property type="match status" value="1"/>
</dbReference>
<dbReference type="EMBL" id="LS483476">
    <property type="protein sequence ID" value="SQI61236.1"/>
    <property type="molecule type" value="Genomic_DNA"/>
</dbReference>
<dbReference type="NCBIfam" id="TIGR02104">
    <property type="entry name" value="pulA_typeI"/>
    <property type="match status" value="1"/>
</dbReference>
<dbReference type="CDD" id="cd02860">
    <property type="entry name" value="E_set_Pullulanase"/>
    <property type="match status" value="1"/>
</dbReference>
<dbReference type="InterPro" id="IPR004193">
    <property type="entry name" value="Glyco_hydro_13_N"/>
</dbReference>
<dbReference type="RefSeq" id="WP_066145540.1">
    <property type="nucleotide sequence ID" value="NZ_CBCSGM010000008.1"/>
</dbReference>
<organism evidence="3 4">
    <name type="scientific">Lederbergia lenta</name>
    <name type="common">Bacillus lentus</name>
    <dbReference type="NCBI Taxonomy" id="1467"/>
    <lineage>
        <taxon>Bacteria</taxon>
        <taxon>Bacillati</taxon>
        <taxon>Bacillota</taxon>
        <taxon>Bacilli</taxon>
        <taxon>Bacillales</taxon>
        <taxon>Bacillaceae</taxon>
        <taxon>Lederbergia</taxon>
    </lineage>
</organism>
<comment type="similarity">
    <text evidence="1">Belongs to the glycosyl hydrolase 13 family.</text>
</comment>
<evidence type="ECO:0000256" key="1">
    <source>
        <dbReference type="ARBA" id="ARBA00008061"/>
    </source>
</evidence>
<dbReference type="Gene3D" id="3.20.20.80">
    <property type="entry name" value="Glycosidases"/>
    <property type="match status" value="1"/>
</dbReference>
<proteinExistence type="inferred from homology"/>
<dbReference type="EC" id="3.2.1.41" evidence="3"/>
<keyword evidence="3" id="KW-0378">Hydrolase</keyword>
<dbReference type="InterPro" id="IPR006047">
    <property type="entry name" value="GH13_cat_dom"/>
</dbReference>
<keyword evidence="4" id="KW-1185">Reference proteome</keyword>
<dbReference type="InterPro" id="IPR017853">
    <property type="entry name" value="GH"/>
</dbReference>
<evidence type="ECO:0000313" key="3">
    <source>
        <dbReference type="EMBL" id="SQI61236.1"/>
    </source>
</evidence>
<dbReference type="SUPFAM" id="SSF51445">
    <property type="entry name" value="(Trans)glycosidases"/>
    <property type="match status" value="1"/>
</dbReference>
<dbReference type="SMART" id="SM00642">
    <property type="entry name" value="Aamy"/>
    <property type="match status" value="1"/>
</dbReference>
<gene>
    <name evidence="3" type="primary">amyX</name>
    <name evidence="3" type="ORF">NCTC4824_03155</name>
</gene>
<evidence type="ECO:0000259" key="2">
    <source>
        <dbReference type="SMART" id="SM00642"/>
    </source>
</evidence>
<dbReference type="Gene3D" id="2.60.40.10">
    <property type="entry name" value="Immunoglobulins"/>
    <property type="match status" value="1"/>
</dbReference>
<protein>
    <submittedName>
        <fullName evidence="3">Pullulanase</fullName>
        <ecNumber evidence="3">3.2.1.41</ecNumber>
    </submittedName>
</protein>
<name>A0A2X4WAQ0_LEDLE</name>
<reference evidence="3 4" key="1">
    <citation type="submission" date="2018-06" db="EMBL/GenBank/DDBJ databases">
        <authorList>
            <consortium name="Pathogen Informatics"/>
            <person name="Doyle S."/>
        </authorList>
    </citation>
    <scope>NUCLEOTIDE SEQUENCE [LARGE SCALE GENOMIC DNA]</scope>
    <source>
        <strain evidence="3 4">NCTC4824</strain>
    </source>
</reference>
<evidence type="ECO:0000313" key="4">
    <source>
        <dbReference type="Proteomes" id="UP000249134"/>
    </source>
</evidence>
<dbReference type="Pfam" id="PF02922">
    <property type="entry name" value="CBM_48"/>
    <property type="match status" value="1"/>
</dbReference>
<accession>A0A2X4WAQ0</accession>
<dbReference type="SMR" id="A0A2X4WAQ0"/>
<dbReference type="AlphaFoldDB" id="A0A2X4WAQ0"/>
<dbReference type="InterPro" id="IPR014756">
    <property type="entry name" value="Ig_E-set"/>
</dbReference>
<dbReference type="CDD" id="cd11341">
    <property type="entry name" value="AmyAc_Pullulanase_LD-like"/>
    <property type="match status" value="1"/>
</dbReference>
<dbReference type="STRING" id="1348624.GCA_001591545_03636"/>
<dbReference type="Proteomes" id="UP000249134">
    <property type="component" value="Chromosome 1"/>
</dbReference>
<dbReference type="GO" id="GO:0005975">
    <property type="term" value="P:carbohydrate metabolic process"/>
    <property type="evidence" value="ECO:0007669"/>
    <property type="project" value="InterPro"/>
</dbReference>
<feature type="domain" description="Glycosyl hydrolase family 13 catalytic" evidence="2">
    <location>
        <begin position="239"/>
        <end position="605"/>
    </location>
</feature>
<dbReference type="InterPro" id="IPR013783">
    <property type="entry name" value="Ig-like_fold"/>
</dbReference>
<dbReference type="GO" id="GO:0051060">
    <property type="term" value="F:pullulanase activity"/>
    <property type="evidence" value="ECO:0007669"/>
    <property type="project" value="UniProtKB-EC"/>
</dbReference>